<dbReference type="GO" id="GO:0032259">
    <property type="term" value="P:methylation"/>
    <property type="evidence" value="ECO:0007669"/>
    <property type="project" value="UniProtKB-KW"/>
</dbReference>
<dbReference type="GO" id="GO:0008168">
    <property type="term" value="F:methyltransferase activity"/>
    <property type="evidence" value="ECO:0007669"/>
    <property type="project" value="UniProtKB-KW"/>
</dbReference>
<keyword evidence="5" id="KW-1185">Reference proteome</keyword>
<dbReference type="PANTHER" id="PTHR10509">
    <property type="entry name" value="O-METHYLTRANSFERASE-RELATED"/>
    <property type="match status" value="1"/>
</dbReference>
<dbReference type="Proteomes" id="UP001172082">
    <property type="component" value="Unassembled WGS sequence"/>
</dbReference>
<protein>
    <submittedName>
        <fullName evidence="4">O-methyltransferase</fullName>
        <ecNumber evidence="4">2.1.1.-</ecNumber>
    </submittedName>
</protein>
<dbReference type="EMBL" id="JAUJEA010000002">
    <property type="protein sequence ID" value="MDN5200939.1"/>
    <property type="molecule type" value="Genomic_DNA"/>
</dbReference>
<comment type="caution">
    <text evidence="4">The sequence shown here is derived from an EMBL/GenBank/DDBJ whole genome shotgun (WGS) entry which is preliminary data.</text>
</comment>
<dbReference type="InterPro" id="IPR029063">
    <property type="entry name" value="SAM-dependent_MTases_sf"/>
</dbReference>
<accession>A0ABT8KL38</accession>
<name>A0ABT8KL38_9BACT</name>
<evidence type="ECO:0000256" key="1">
    <source>
        <dbReference type="ARBA" id="ARBA00022603"/>
    </source>
</evidence>
<dbReference type="EC" id="2.1.1.-" evidence="4"/>
<reference evidence="4" key="1">
    <citation type="submission" date="2023-06" db="EMBL/GenBank/DDBJ databases">
        <title>Genomic of Parafulvivirga corallium.</title>
        <authorList>
            <person name="Wang G."/>
        </authorList>
    </citation>
    <scope>NUCLEOTIDE SEQUENCE</scope>
    <source>
        <strain evidence="4">BMA10</strain>
    </source>
</reference>
<gene>
    <name evidence="4" type="ORF">QQ008_06190</name>
</gene>
<dbReference type="PANTHER" id="PTHR10509:SF14">
    <property type="entry name" value="CAFFEOYL-COA O-METHYLTRANSFERASE 3-RELATED"/>
    <property type="match status" value="1"/>
</dbReference>
<dbReference type="Pfam" id="PF01596">
    <property type="entry name" value="Methyltransf_3"/>
    <property type="match status" value="1"/>
</dbReference>
<dbReference type="PROSITE" id="PS51682">
    <property type="entry name" value="SAM_OMT_I"/>
    <property type="match status" value="1"/>
</dbReference>
<keyword evidence="1 4" id="KW-0489">Methyltransferase</keyword>
<evidence type="ECO:0000256" key="2">
    <source>
        <dbReference type="ARBA" id="ARBA00022679"/>
    </source>
</evidence>
<dbReference type="SUPFAM" id="SSF53335">
    <property type="entry name" value="S-adenosyl-L-methionine-dependent methyltransferases"/>
    <property type="match status" value="1"/>
</dbReference>
<sequence length="213" mass="24157">MEVTDKEIQQYAEQFTQGESDLLKKINRNTHAEILFPRMLSGHLQGRLLAMLSNMIRPKCVLEIGTYTGYSAICLAEGLAENGKLITIDINEELENVAKNYFKEAGLENTIDQIVGDALEIIPDLNEEFDLVFLDADKENYVNYFDLILNKVKKNGFIIADNVVWSGKVMKKPKKGDRATLGIIEFNEKVHADNRVENVLLPVRDGLMILRKL</sequence>
<dbReference type="CDD" id="cd02440">
    <property type="entry name" value="AdoMet_MTases"/>
    <property type="match status" value="1"/>
</dbReference>
<dbReference type="Gene3D" id="3.40.50.150">
    <property type="entry name" value="Vaccinia Virus protein VP39"/>
    <property type="match status" value="1"/>
</dbReference>
<keyword evidence="2 4" id="KW-0808">Transferase</keyword>
<evidence type="ECO:0000256" key="3">
    <source>
        <dbReference type="ARBA" id="ARBA00022691"/>
    </source>
</evidence>
<evidence type="ECO:0000313" key="4">
    <source>
        <dbReference type="EMBL" id="MDN5200939.1"/>
    </source>
</evidence>
<proteinExistence type="predicted"/>
<organism evidence="4 5">
    <name type="scientific">Splendidivirga corallicola</name>
    <dbReference type="NCBI Taxonomy" id="3051826"/>
    <lineage>
        <taxon>Bacteria</taxon>
        <taxon>Pseudomonadati</taxon>
        <taxon>Bacteroidota</taxon>
        <taxon>Cytophagia</taxon>
        <taxon>Cytophagales</taxon>
        <taxon>Splendidivirgaceae</taxon>
        <taxon>Splendidivirga</taxon>
    </lineage>
</organism>
<keyword evidence="3" id="KW-0949">S-adenosyl-L-methionine</keyword>
<dbReference type="RefSeq" id="WP_346750969.1">
    <property type="nucleotide sequence ID" value="NZ_JAUJEA010000002.1"/>
</dbReference>
<dbReference type="InterPro" id="IPR050362">
    <property type="entry name" value="Cation-dep_OMT"/>
</dbReference>
<dbReference type="InterPro" id="IPR002935">
    <property type="entry name" value="SAM_O-MeTrfase"/>
</dbReference>
<evidence type="ECO:0000313" key="5">
    <source>
        <dbReference type="Proteomes" id="UP001172082"/>
    </source>
</evidence>